<evidence type="ECO:0000313" key="7">
    <source>
        <dbReference type="Proteomes" id="UP000280825"/>
    </source>
</evidence>
<dbReference type="PROSITE" id="PS50109">
    <property type="entry name" value="HIS_KIN"/>
    <property type="match status" value="1"/>
</dbReference>
<dbReference type="PANTHER" id="PTHR45339:SF1">
    <property type="entry name" value="HYBRID SIGNAL TRANSDUCTION HISTIDINE KINASE J"/>
    <property type="match status" value="1"/>
</dbReference>
<dbReference type="InterPro" id="IPR004358">
    <property type="entry name" value="Sig_transdc_His_kin-like_C"/>
</dbReference>
<proteinExistence type="predicted"/>
<dbReference type="GO" id="GO:0000160">
    <property type="term" value="P:phosphorelay signal transduction system"/>
    <property type="evidence" value="ECO:0007669"/>
    <property type="project" value="UniProtKB-KW"/>
</dbReference>
<evidence type="ECO:0000256" key="3">
    <source>
        <dbReference type="ARBA" id="ARBA00022553"/>
    </source>
</evidence>
<dbReference type="Gene3D" id="3.30.565.10">
    <property type="entry name" value="Histidine kinase-like ATPase, C-terminal domain"/>
    <property type="match status" value="1"/>
</dbReference>
<accession>A0A432CLF8</accession>
<evidence type="ECO:0000313" key="6">
    <source>
        <dbReference type="EMBL" id="RTZ03928.1"/>
    </source>
</evidence>
<comment type="caution">
    <text evidence="6">The sequence shown here is derived from an EMBL/GenBank/DDBJ whole genome shotgun (WGS) entry which is preliminary data.</text>
</comment>
<feature type="domain" description="Histidine kinase" evidence="5">
    <location>
        <begin position="1"/>
        <end position="102"/>
    </location>
</feature>
<evidence type="ECO:0000256" key="1">
    <source>
        <dbReference type="ARBA" id="ARBA00000085"/>
    </source>
</evidence>
<dbReference type="InterPro" id="IPR005467">
    <property type="entry name" value="His_kinase_dom"/>
</dbReference>
<evidence type="ECO:0000259" key="5">
    <source>
        <dbReference type="PROSITE" id="PS50109"/>
    </source>
</evidence>
<organism evidence="6 7">
    <name type="scientific">Flavobacterium bomense</name>
    <dbReference type="NCBI Taxonomy" id="2497483"/>
    <lineage>
        <taxon>Bacteria</taxon>
        <taxon>Pseudomonadati</taxon>
        <taxon>Bacteroidota</taxon>
        <taxon>Flavobacteriia</taxon>
        <taxon>Flavobacteriales</taxon>
        <taxon>Flavobacteriaceae</taxon>
        <taxon>Flavobacterium</taxon>
    </lineage>
</organism>
<keyword evidence="7" id="KW-1185">Reference proteome</keyword>
<protein>
    <recommendedName>
        <fullName evidence="2">histidine kinase</fullName>
        <ecNumber evidence="2">2.7.13.3</ecNumber>
    </recommendedName>
</protein>
<name>A0A432CLF8_9FLAO</name>
<dbReference type="RefSeq" id="WP_126562310.1">
    <property type="nucleotide sequence ID" value="NZ_RYDJ01000011.1"/>
</dbReference>
<dbReference type="SMART" id="SM00387">
    <property type="entry name" value="HATPase_c"/>
    <property type="match status" value="1"/>
</dbReference>
<dbReference type="EMBL" id="RYDJ01000011">
    <property type="protein sequence ID" value="RTZ03928.1"/>
    <property type="molecule type" value="Genomic_DNA"/>
</dbReference>
<dbReference type="Proteomes" id="UP000280825">
    <property type="component" value="Unassembled WGS sequence"/>
</dbReference>
<evidence type="ECO:0000256" key="2">
    <source>
        <dbReference type="ARBA" id="ARBA00012438"/>
    </source>
</evidence>
<evidence type="ECO:0000256" key="4">
    <source>
        <dbReference type="ARBA" id="ARBA00023012"/>
    </source>
</evidence>
<dbReference type="SUPFAM" id="SSF55874">
    <property type="entry name" value="ATPase domain of HSP90 chaperone/DNA topoisomerase II/histidine kinase"/>
    <property type="match status" value="1"/>
</dbReference>
<dbReference type="PRINTS" id="PR00344">
    <property type="entry name" value="BCTRLSENSOR"/>
</dbReference>
<dbReference type="GO" id="GO:0004673">
    <property type="term" value="F:protein histidine kinase activity"/>
    <property type="evidence" value="ECO:0007669"/>
    <property type="project" value="UniProtKB-EC"/>
</dbReference>
<gene>
    <name evidence="6" type="ORF">EKL98_10605</name>
</gene>
<dbReference type="InterPro" id="IPR003594">
    <property type="entry name" value="HATPase_dom"/>
</dbReference>
<reference evidence="6 7" key="1">
    <citation type="submission" date="2018-12" db="EMBL/GenBank/DDBJ databases">
        <title>Flavobacterium sp. nov., isolated from glacier ice.</title>
        <authorList>
            <person name="Liu Q."/>
            <person name="Xin Y.-H."/>
        </authorList>
    </citation>
    <scope>NUCLEOTIDE SEQUENCE [LARGE SCALE GENOMIC DNA]</scope>
    <source>
        <strain evidence="6 7">RB1N8</strain>
    </source>
</reference>
<keyword evidence="3" id="KW-0597">Phosphoprotein</keyword>
<dbReference type="AlphaFoldDB" id="A0A432CLF8"/>
<keyword evidence="4" id="KW-0902">Two-component regulatory system</keyword>
<dbReference type="Pfam" id="PF02518">
    <property type="entry name" value="HATPase_c"/>
    <property type="match status" value="1"/>
</dbReference>
<dbReference type="InterPro" id="IPR036890">
    <property type="entry name" value="HATPase_C_sf"/>
</dbReference>
<sequence>MNNALKFTQNGAVHVITKQHSLQNENATLYYEITDTGIGIPEDKLASVFDNFSQSPIEVNQKYGVTGLGLTIIKKLIKILGGQIKLKSTVRRRIYIFIPAGL</sequence>
<comment type="catalytic activity">
    <reaction evidence="1">
        <text>ATP + protein L-histidine = ADP + protein N-phospho-L-histidine.</text>
        <dbReference type="EC" id="2.7.13.3"/>
    </reaction>
</comment>
<dbReference type="PANTHER" id="PTHR45339">
    <property type="entry name" value="HYBRID SIGNAL TRANSDUCTION HISTIDINE KINASE J"/>
    <property type="match status" value="1"/>
</dbReference>
<dbReference type="EC" id="2.7.13.3" evidence="2"/>